<reference evidence="2 3" key="1">
    <citation type="journal article" date="2015" name="Int. J. Syst. Evol. Microbiol.">
        <title>Novibacillus thermophilus gen. nov., sp. nov., a Gram-staining-negative and moderately thermophilic member of the family Thermoactinomycetaceae.</title>
        <authorList>
            <person name="Yang G."/>
            <person name="Chen J."/>
            <person name="Zhou S."/>
        </authorList>
    </citation>
    <scope>NUCLEOTIDE SEQUENCE [LARGE SCALE GENOMIC DNA]</scope>
    <source>
        <strain evidence="2 3">SG-1</strain>
    </source>
</reference>
<feature type="domain" description="Na+-translocating membrane potential-generating system MpsC" evidence="1">
    <location>
        <begin position="8"/>
        <end position="115"/>
    </location>
</feature>
<gene>
    <name evidence="2" type="ORF">B0W44_05870</name>
</gene>
<evidence type="ECO:0000313" key="2">
    <source>
        <dbReference type="EMBL" id="AQS55381.1"/>
    </source>
</evidence>
<dbReference type="STRING" id="1471761.B0W44_05870"/>
<keyword evidence="3" id="KW-1185">Reference proteome</keyword>
<dbReference type="Proteomes" id="UP000188603">
    <property type="component" value="Chromosome"/>
</dbReference>
<dbReference type="InterPro" id="IPR018745">
    <property type="entry name" value="MpsC"/>
</dbReference>
<evidence type="ECO:0000313" key="3">
    <source>
        <dbReference type="Proteomes" id="UP000188603"/>
    </source>
</evidence>
<dbReference type="Pfam" id="PF10057">
    <property type="entry name" value="MpsC"/>
    <property type="match status" value="1"/>
</dbReference>
<dbReference type="OrthoDB" id="2375124at2"/>
<evidence type="ECO:0000259" key="1">
    <source>
        <dbReference type="Pfam" id="PF10057"/>
    </source>
</evidence>
<dbReference type="KEGG" id="ntr:B0W44_05870"/>
<proteinExistence type="predicted"/>
<dbReference type="AlphaFoldDB" id="A0A1U9K5R4"/>
<accession>A0A1U9K5R4</accession>
<sequence>MGDSKRGRELQFANLVRSYRKNHIGKGPEKIKITFSGNWAIAHMSGNLSPVERFIASSEQGRMMIWQARTHMIKELYSQTRPKEMEELVGAKFVQLFTDINVEKDETVSVFVFDRPIDGSDTMHTI</sequence>
<dbReference type="RefSeq" id="WP_077719203.1">
    <property type="nucleotide sequence ID" value="NZ_CP019699.1"/>
</dbReference>
<protein>
    <recommendedName>
        <fullName evidence="1">Na+-translocating membrane potential-generating system MpsC domain-containing protein</fullName>
    </recommendedName>
</protein>
<organism evidence="2 3">
    <name type="scientific">Novibacillus thermophilus</name>
    <dbReference type="NCBI Taxonomy" id="1471761"/>
    <lineage>
        <taxon>Bacteria</taxon>
        <taxon>Bacillati</taxon>
        <taxon>Bacillota</taxon>
        <taxon>Bacilli</taxon>
        <taxon>Bacillales</taxon>
        <taxon>Thermoactinomycetaceae</taxon>
        <taxon>Novibacillus</taxon>
    </lineage>
</organism>
<dbReference type="EMBL" id="CP019699">
    <property type="protein sequence ID" value="AQS55381.1"/>
    <property type="molecule type" value="Genomic_DNA"/>
</dbReference>
<name>A0A1U9K5R4_9BACL</name>